<keyword evidence="3" id="KW-1185">Reference proteome</keyword>
<gene>
    <name evidence="2" type="ORF">ACFQFQ_08895</name>
</gene>
<evidence type="ECO:0000256" key="1">
    <source>
        <dbReference type="SAM" id="MobiDB-lite"/>
    </source>
</evidence>
<organism evidence="2 3">
    <name type="scientific">Sulfitobacter porphyrae</name>
    <dbReference type="NCBI Taxonomy" id="1246864"/>
    <lineage>
        <taxon>Bacteria</taxon>
        <taxon>Pseudomonadati</taxon>
        <taxon>Pseudomonadota</taxon>
        <taxon>Alphaproteobacteria</taxon>
        <taxon>Rhodobacterales</taxon>
        <taxon>Roseobacteraceae</taxon>
        <taxon>Sulfitobacter</taxon>
    </lineage>
</organism>
<comment type="caution">
    <text evidence="2">The sequence shown here is derived from an EMBL/GenBank/DDBJ whole genome shotgun (WGS) entry which is preliminary data.</text>
</comment>
<name>A0ABW2B1J9_9RHOB</name>
<feature type="region of interest" description="Disordered" evidence="1">
    <location>
        <begin position="104"/>
        <end position="126"/>
    </location>
</feature>
<evidence type="ECO:0000313" key="2">
    <source>
        <dbReference type="EMBL" id="MFC6759574.1"/>
    </source>
</evidence>
<accession>A0ABW2B1J9</accession>
<protein>
    <submittedName>
        <fullName evidence="2">Uncharacterized protein</fullName>
    </submittedName>
</protein>
<dbReference type="EMBL" id="JBHSWG010000001">
    <property type="protein sequence ID" value="MFC6759574.1"/>
    <property type="molecule type" value="Genomic_DNA"/>
</dbReference>
<evidence type="ECO:0000313" key="3">
    <source>
        <dbReference type="Proteomes" id="UP001596353"/>
    </source>
</evidence>
<dbReference type="Proteomes" id="UP001596353">
    <property type="component" value="Unassembled WGS sequence"/>
</dbReference>
<reference evidence="3" key="1">
    <citation type="journal article" date="2019" name="Int. J. Syst. Evol. Microbiol.">
        <title>The Global Catalogue of Microorganisms (GCM) 10K type strain sequencing project: providing services to taxonomists for standard genome sequencing and annotation.</title>
        <authorList>
            <consortium name="The Broad Institute Genomics Platform"/>
            <consortium name="The Broad Institute Genome Sequencing Center for Infectious Disease"/>
            <person name="Wu L."/>
            <person name="Ma J."/>
        </authorList>
    </citation>
    <scope>NUCLEOTIDE SEQUENCE [LARGE SCALE GENOMIC DNA]</scope>
    <source>
        <strain evidence="3">CCUG 66188</strain>
    </source>
</reference>
<proteinExistence type="predicted"/>
<sequence>MLWTTFRPQANKYRAVNILSLNGETRGELRLSFFLFRRMRADSGLLKEKASVRGVCILRKCKRNGETRGELRLSFFLLRRMRADSGLFLGKGLCQGRLRLKDKRKRNGETQGGTSVFPFSAQEDES</sequence>